<feature type="binding site" evidence="9">
    <location>
        <position position="239"/>
    </location>
    <ligand>
        <name>substrate</name>
    </ligand>
</feature>
<dbReference type="AlphaFoldDB" id="A0AAD0VGA8"/>
<feature type="active site" description="Proton acceptor" evidence="8">
    <location>
        <position position="315"/>
    </location>
</feature>
<keyword evidence="4" id="KW-1015">Disulfide bond</keyword>
<keyword evidence="15" id="KW-1185">Reference proteome</keyword>
<evidence type="ECO:0000256" key="9">
    <source>
        <dbReference type="PIRSR" id="PIRSR001100-2"/>
    </source>
</evidence>
<dbReference type="PANTHER" id="PTHR34876:SF4">
    <property type="entry name" value="1,4-BETA-D-GLUCAN CELLOBIOHYDROLASE C-RELATED"/>
    <property type="match status" value="1"/>
</dbReference>
<dbReference type="PRINTS" id="PR00733">
    <property type="entry name" value="GLHYDRLASE6"/>
</dbReference>
<dbReference type="Pfam" id="PF01341">
    <property type="entry name" value="Glyco_hydro_6"/>
    <property type="match status" value="1"/>
</dbReference>
<feature type="binding site" evidence="9">
    <location>
        <position position="212"/>
    </location>
    <ligand>
        <name>substrate</name>
    </ligand>
</feature>
<dbReference type="SUPFAM" id="SSF51989">
    <property type="entry name" value="Glycosyl hydrolases family 6, cellulases"/>
    <property type="match status" value="1"/>
</dbReference>
<gene>
    <name evidence="12" type="ORF">DTW94_22630</name>
    <name evidence="13" type="ORF">NLU04_06235</name>
</gene>
<feature type="binding site" evidence="9">
    <location>
        <position position="91"/>
    </location>
    <ligand>
        <name>substrate</name>
    </ligand>
</feature>
<evidence type="ECO:0000256" key="3">
    <source>
        <dbReference type="ARBA" id="ARBA00023001"/>
    </source>
</evidence>
<evidence type="ECO:0000256" key="11">
    <source>
        <dbReference type="RuleBase" id="RU361186"/>
    </source>
</evidence>
<evidence type="ECO:0000256" key="10">
    <source>
        <dbReference type="PROSITE-ProRule" id="PRU10057"/>
    </source>
</evidence>
<dbReference type="EMBL" id="CP030930">
    <property type="protein sequence ID" value="AXI73744.1"/>
    <property type="molecule type" value="Genomic_DNA"/>
</dbReference>
<dbReference type="GO" id="GO:0004553">
    <property type="term" value="F:hydrolase activity, hydrolyzing O-glycosyl compounds"/>
    <property type="evidence" value="ECO:0007669"/>
    <property type="project" value="InterPro"/>
</dbReference>
<keyword evidence="3 11" id="KW-0136">Cellulose degradation</keyword>
<protein>
    <recommendedName>
        <fullName evidence="11">Glucanase</fullName>
        <ecNumber evidence="11">3.2.1.-</ecNumber>
    </recommendedName>
</protein>
<keyword evidence="1 11" id="KW-0732">Signal</keyword>
<feature type="binding site" evidence="9">
    <location>
        <position position="282"/>
    </location>
    <ligand>
        <name>substrate</name>
    </ligand>
</feature>
<dbReference type="Proteomes" id="UP001058236">
    <property type="component" value="Chromosome"/>
</dbReference>
<sequence>MRRVLRTLAAATASACLLLPLGAAQSSATVQSSATAATPSSAATLADPIGMTSGFYTDPHSNPAAWAAANPGDGRAAAIRDNIASRPMARWFGAWSGDIGAAVGSYVGAADAADKLPVLIAYNIPGRDACGGHSGGGAGTPAAYHSWISAFASAIGTRPALVVIEPDSLGDFSCLTQAQIKERNAMLRGALAQFRDRAPNTWTYLDAGNPAWIGASTMAQHLDGAGVREAHGFSLNISNYFGTGENTAYGNAVNGALAASYGYTRPYVVDTSRNGNGSNGEWCNPGGRRIGATSQLGGGGGAEMLLWLKTPGESDGDCGVGGGSAAGQFLPEVAYKMIFGY</sequence>
<keyword evidence="5 11" id="KW-0119">Carbohydrate metabolism</keyword>
<dbReference type="EMBL" id="CP101397">
    <property type="protein sequence ID" value="UTR78070.1"/>
    <property type="molecule type" value="Genomic_DNA"/>
</dbReference>
<dbReference type="PIRSF" id="PIRSF001100">
    <property type="entry name" value="Beta_cellobiohydrolase"/>
    <property type="match status" value="1"/>
</dbReference>
<organism evidence="12 14">
    <name type="scientific">Streptomyces cavourensis</name>
    <dbReference type="NCBI Taxonomy" id="67258"/>
    <lineage>
        <taxon>Bacteria</taxon>
        <taxon>Bacillati</taxon>
        <taxon>Actinomycetota</taxon>
        <taxon>Actinomycetes</taxon>
        <taxon>Kitasatosporales</taxon>
        <taxon>Streptomycetaceae</taxon>
        <taxon>Streptomyces</taxon>
    </lineage>
</organism>
<dbReference type="Gene3D" id="3.20.20.40">
    <property type="entry name" value="1, 4-beta cellobiohydrolase"/>
    <property type="match status" value="1"/>
</dbReference>
<dbReference type="PANTHER" id="PTHR34876">
    <property type="match status" value="1"/>
</dbReference>
<comment type="similarity">
    <text evidence="11">Belongs to the glycosyl hydrolase family 6.</text>
</comment>
<evidence type="ECO:0000313" key="15">
    <source>
        <dbReference type="Proteomes" id="UP001058236"/>
    </source>
</evidence>
<keyword evidence="6 11" id="KW-0326">Glycosidase</keyword>
<keyword evidence="7 11" id="KW-0624">Polysaccharide degradation</keyword>
<dbReference type="InterPro" id="IPR036434">
    <property type="entry name" value="Beta_cellobiohydrolase_sf"/>
</dbReference>
<evidence type="ECO:0000256" key="6">
    <source>
        <dbReference type="ARBA" id="ARBA00023295"/>
    </source>
</evidence>
<reference evidence="13" key="2">
    <citation type="submission" date="2022-07" db="EMBL/GenBank/DDBJ databases">
        <title>Genomic of Streptomyces cavourensis F2.</title>
        <authorList>
            <person name="Hu S."/>
            <person name="Liang W."/>
        </authorList>
    </citation>
    <scope>NUCLEOTIDE SEQUENCE</scope>
    <source>
        <strain evidence="13">F2</strain>
    </source>
</reference>
<dbReference type="Proteomes" id="UP000253779">
    <property type="component" value="Chromosome"/>
</dbReference>
<dbReference type="RefSeq" id="WP_114932637.1">
    <property type="nucleotide sequence ID" value="NZ_CP030930.1"/>
</dbReference>
<evidence type="ECO:0000313" key="12">
    <source>
        <dbReference type="EMBL" id="AXI73744.1"/>
    </source>
</evidence>
<proteinExistence type="inferred from homology"/>
<evidence type="ECO:0000313" key="13">
    <source>
        <dbReference type="EMBL" id="UTR78070.1"/>
    </source>
</evidence>
<feature type="chain" id="PRO_5041774426" description="Glucanase" evidence="11">
    <location>
        <begin position="29"/>
        <end position="341"/>
    </location>
</feature>
<dbReference type="InterPro" id="IPR001524">
    <property type="entry name" value="Glyco_hydro_6_CS"/>
</dbReference>
<dbReference type="EC" id="3.2.1.-" evidence="11"/>
<evidence type="ECO:0000256" key="1">
    <source>
        <dbReference type="ARBA" id="ARBA00022729"/>
    </source>
</evidence>
<evidence type="ECO:0000256" key="5">
    <source>
        <dbReference type="ARBA" id="ARBA00023277"/>
    </source>
</evidence>
<evidence type="ECO:0000256" key="2">
    <source>
        <dbReference type="ARBA" id="ARBA00022801"/>
    </source>
</evidence>
<accession>A0AAD0VGA8</accession>
<dbReference type="PROSITE" id="PS00656">
    <property type="entry name" value="GLYCOSYL_HYDROL_F6_2"/>
    <property type="match status" value="1"/>
</dbReference>
<evidence type="ECO:0000256" key="4">
    <source>
        <dbReference type="ARBA" id="ARBA00023157"/>
    </source>
</evidence>
<feature type="signal peptide" evidence="11">
    <location>
        <begin position="1"/>
        <end position="28"/>
    </location>
</feature>
<dbReference type="InterPro" id="IPR016288">
    <property type="entry name" value="Beta_cellobiohydrolase"/>
</dbReference>
<feature type="active site" description="Proton donor" evidence="8 10">
    <location>
        <position position="167"/>
    </location>
</feature>
<feature type="binding site" evidence="9">
    <location>
        <position position="309"/>
    </location>
    <ligand>
        <name>substrate</name>
    </ligand>
</feature>
<name>A0AAD0VGA8_9ACTN</name>
<evidence type="ECO:0000256" key="8">
    <source>
        <dbReference type="PIRSR" id="PIRSR001100-1"/>
    </source>
</evidence>
<keyword evidence="2 11" id="KW-0378">Hydrolase</keyword>
<reference evidence="12 14" key="1">
    <citation type="submission" date="2018-07" db="EMBL/GenBank/DDBJ databases">
        <title>Complete genome sequence of soil actinomycete Streptomyces cavourensis tj430.</title>
        <authorList>
            <person name="Wang P."/>
            <person name="Huang Y."/>
        </authorList>
    </citation>
    <scope>NUCLEOTIDE SEQUENCE [LARGE SCALE GENOMIC DNA]</scope>
    <source>
        <strain evidence="12 14">TJ430</strain>
    </source>
</reference>
<feature type="binding site" evidence="9">
    <location>
        <position position="313"/>
    </location>
    <ligand>
        <name>substrate</name>
    </ligand>
</feature>
<evidence type="ECO:0000313" key="14">
    <source>
        <dbReference type="Proteomes" id="UP000253779"/>
    </source>
</evidence>
<dbReference type="GO" id="GO:0030245">
    <property type="term" value="P:cellulose catabolic process"/>
    <property type="evidence" value="ECO:0007669"/>
    <property type="project" value="UniProtKB-KW"/>
</dbReference>
<evidence type="ECO:0000256" key="7">
    <source>
        <dbReference type="ARBA" id="ARBA00023326"/>
    </source>
</evidence>